<proteinExistence type="predicted"/>
<dbReference type="EMBL" id="NVSR01000007">
    <property type="protein sequence ID" value="PCI30207.1"/>
    <property type="molecule type" value="Genomic_DNA"/>
</dbReference>
<organism evidence="1 2">
    <name type="scientific">SAR324 cluster bacterium</name>
    <dbReference type="NCBI Taxonomy" id="2024889"/>
    <lineage>
        <taxon>Bacteria</taxon>
        <taxon>Deltaproteobacteria</taxon>
        <taxon>SAR324 cluster</taxon>
    </lineage>
</organism>
<sequence>MTIDFKRLKKVKYENIEHKHLEFLLLMLSAKDMFLQLDSLFEGSKNSNEQLVEFFHSIPIKLKEELGYKNNMNSFKKIDNILKFTLVEKTLYTAKNTLFADLPNENTLGFLKVA</sequence>
<dbReference type="Proteomes" id="UP000218113">
    <property type="component" value="Unassembled WGS sequence"/>
</dbReference>
<evidence type="ECO:0000313" key="1">
    <source>
        <dbReference type="EMBL" id="PCI30207.1"/>
    </source>
</evidence>
<comment type="caution">
    <text evidence="1">The sequence shown here is derived from an EMBL/GenBank/DDBJ whole genome shotgun (WGS) entry which is preliminary data.</text>
</comment>
<gene>
    <name evidence="1" type="ORF">COB67_02660</name>
</gene>
<name>A0A2A4TB51_9DELT</name>
<accession>A0A2A4TB51</accession>
<reference evidence="2" key="1">
    <citation type="submission" date="2017-08" db="EMBL/GenBank/DDBJ databases">
        <title>A dynamic microbial community with high functional redundancy inhabits the cold, oxic subseafloor aquifer.</title>
        <authorList>
            <person name="Tully B.J."/>
            <person name="Wheat C.G."/>
            <person name="Glazer B.T."/>
            <person name="Huber J.A."/>
        </authorList>
    </citation>
    <scope>NUCLEOTIDE SEQUENCE [LARGE SCALE GENOMIC DNA]</scope>
</reference>
<evidence type="ECO:0000313" key="2">
    <source>
        <dbReference type="Proteomes" id="UP000218113"/>
    </source>
</evidence>
<protein>
    <submittedName>
        <fullName evidence="1">Uncharacterized protein</fullName>
    </submittedName>
</protein>
<dbReference type="AlphaFoldDB" id="A0A2A4TB51"/>